<comment type="similarity">
    <text evidence="1">Belongs to the metallo-dependent hydrolases superfamily.</text>
</comment>
<dbReference type="InterPro" id="IPR052350">
    <property type="entry name" value="Metallo-dep_Lactonases"/>
</dbReference>
<organism evidence="3 4">
    <name type="scientific">Actinacidiphila reveromycinica</name>
    <dbReference type="NCBI Taxonomy" id="659352"/>
    <lineage>
        <taxon>Bacteria</taxon>
        <taxon>Bacillati</taxon>
        <taxon>Actinomycetota</taxon>
        <taxon>Actinomycetes</taxon>
        <taxon>Kitasatosporales</taxon>
        <taxon>Streptomycetaceae</taxon>
        <taxon>Actinacidiphila</taxon>
    </lineage>
</organism>
<reference evidence="3 4" key="1">
    <citation type="journal article" date="2010" name="J. Bacteriol.">
        <title>Biochemical characterization of a novel indole prenyltransferase from Streptomyces sp. SN-593.</title>
        <authorList>
            <person name="Takahashi S."/>
            <person name="Takagi H."/>
            <person name="Toyoda A."/>
            <person name="Uramoto M."/>
            <person name="Nogawa T."/>
            <person name="Ueki M."/>
            <person name="Sakaki Y."/>
            <person name="Osada H."/>
        </authorList>
    </citation>
    <scope>NUCLEOTIDE SEQUENCE [LARGE SCALE GENOMIC DNA]</scope>
    <source>
        <strain evidence="3 4">SN-593</strain>
    </source>
</reference>
<reference evidence="3 4" key="4">
    <citation type="journal article" date="2020" name="Sci. Rep.">
        <title>beta-carboline chemical signals induce reveromycin production through a LuxR family regulator in Streptomyces sp. SN-593.</title>
        <authorList>
            <person name="Panthee S."/>
            <person name="Kito N."/>
            <person name="Hayashi T."/>
            <person name="Shimizu T."/>
            <person name="Ishikawa J."/>
            <person name="Hamamoto H."/>
            <person name="Osada H."/>
            <person name="Takahashi S."/>
        </authorList>
    </citation>
    <scope>NUCLEOTIDE SEQUENCE [LARGE SCALE GENOMIC DNA]</scope>
    <source>
        <strain evidence="3 4">SN-593</strain>
    </source>
</reference>
<sequence length="218" mass="23812">MRGAAVSEPGFRAGFAELARRGLSFDAWVYHHQLPGLRDLCRSRPEVPVVVDHLGGPLAVGPYAGRRESVRAAWRAALTDLARVPSVHVKLGGIGFPLMIEPSAVVARRGPEARRALAADGLDPDAVPPTSGELAAHWAEDVRWVIELFGVDRCMFESNFPVDRVTCSYRVLWNTYKRIVADASADEKAALFRGTARAVYRIPVPPPAPPAHPSPWRP</sequence>
<dbReference type="InterPro" id="IPR006680">
    <property type="entry name" value="Amidohydro-rel"/>
</dbReference>
<accession>A0A7U3VRP2</accession>
<name>A0A7U3VRP2_9ACTN</name>
<evidence type="ECO:0000259" key="2">
    <source>
        <dbReference type="Pfam" id="PF04909"/>
    </source>
</evidence>
<dbReference type="EMBL" id="AP018365">
    <property type="protein sequence ID" value="BBB00964.1"/>
    <property type="molecule type" value="Genomic_DNA"/>
</dbReference>
<proteinExistence type="inferred from homology"/>
<dbReference type="Gene3D" id="3.20.20.140">
    <property type="entry name" value="Metal-dependent hydrolases"/>
    <property type="match status" value="1"/>
</dbReference>
<protein>
    <recommendedName>
        <fullName evidence="2">Amidohydrolase-related domain-containing protein</fullName>
    </recommendedName>
</protein>
<dbReference type="PANTHER" id="PTHR43569:SF1">
    <property type="entry name" value="BLL3371 PROTEIN"/>
    <property type="match status" value="1"/>
</dbReference>
<dbReference type="KEGG" id="arev:RVR_8179"/>
<dbReference type="InterPro" id="IPR032466">
    <property type="entry name" value="Metal_Hydrolase"/>
</dbReference>
<dbReference type="GO" id="GO:0016787">
    <property type="term" value="F:hydrolase activity"/>
    <property type="evidence" value="ECO:0007669"/>
    <property type="project" value="InterPro"/>
</dbReference>
<dbReference type="Pfam" id="PF04909">
    <property type="entry name" value="Amidohydro_2"/>
    <property type="match status" value="1"/>
</dbReference>
<feature type="domain" description="Amidohydrolase-related" evidence="2">
    <location>
        <begin position="11"/>
        <end position="202"/>
    </location>
</feature>
<evidence type="ECO:0000313" key="3">
    <source>
        <dbReference type="EMBL" id="BBB00964.1"/>
    </source>
</evidence>
<gene>
    <name evidence="3" type="ORF">RVR_8179</name>
</gene>
<evidence type="ECO:0000313" key="4">
    <source>
        <dbReference type="Proteomes" id="UP000595703"/>
    </source>
</evidence>
<evidence type="ECO:0000256" key="1">
    <source>
        <dbReference type="ARBA" id="ARBA00038310"/>
    </source>
</evidence>
<reference evidence="3 4" key="2">
    <citation type="journal article" date="2011" name="J. Antibiot.">
        <title>Furaquinocins I and J: novel polyketide isoprenoid hybrid compounds from Streptomyces reveromyceticus SN-593.</title>
        <authorList>
            <person name="Panthee S."/>
            <person name="Takahashi S."/>
            <person name="Takagi H."/>
            <person name="Nogawa T."/>
            <person name="Oowada E."/>
            <person name="Uramoto M."/>
            <person name="Osada H."/>
        </authorList>
    </citation>
    <scope>NUCLEOTIDE SEQUENCE [LARGE SCALE GENOMIC DNA]</scope>
    <source>
        <strain evidence="3 4">SN-593</strain>
    </source>
</reference>
<reference evidence="3 4" key="3">
    <citation type="journal article" date="2011" name="Nat. Chem. Biol.">
        <title>Reveromycin A biosynthesis uses RevG and RevJ for stereospecific spiroacetal formation.</title>
        <authorList>
            <person name="Takahashi S."/>
            <person name="Toyoda A."/>
            <person name="Sekiyama Y."/>
            <person name="Takagi H."/>
            <person name="Nogawa T."/>
            <person name="Uramoto M."/>
            <person name="Suzuki R."/>
            <person name="Koshino H."/>
            <person name="Kumano T."/>
            <person name="Panthee S."/>
            <person name="Dairi T."/>
            <person name="Ishikawa J."/>
            <person name="Ikeda H."/>
            <person name="Sakaki Y."/>
            <person name="Osada H."/>
        </authorList>
    </citation>
    <scope>NUCLEOTIDE SEQUENCE [LARGE SCALE GENOMIC DNA]</scope>
    <source>
        <strain evidence="3 4">SN-593</strain>
    </source>
</reference>
<dbReference type="PANTHER" id="PTHR43569">
    <property type="entry name" value="AMIDOHYDROLASE"/>
    <property type="match status" value="1"/>
</dbReference>
<dbReference type="Proteomes" id="UP000595703">
    <property type="component" value="Chromosome"/>
</dbReference>
<keyword evidence="4" id="KW-1185">Reference proteome</keyword>
<dbReference type="AlphaFoldDB" id="A0A7U3VRP2"/>
<dbReference type="SUPFAM" id="SSF51556">
    <property type="entry name" value="Metallo-dependent hydrolases"/>
    <property type="match status" value="1"/>
</dbReference>